<dbReference type="NCBIfam" id="NF004363">
    <property type="entry name" value="PRK05738.2-4"/>
    <property type="match status" value="1"/>
</dbReference>
<dbReference type="SUPFAM" id="SSF54189">
    <property type="entry name" value="Ribosomal proteins S24e, L23 and L15e"/>
    <property type="match status" value="1"/>
</dbReference>
<dbReference type="Proteomes" id="UP000514720">
    <property type="component" value="Chromosome"/>
</dbReference>
<evidence type="ECO:0000256" key="3">
    <source>
        <dbReference type="ARBA" id="ARBA00022884"/>
    </source>
</evidence>
<sequence length="94" mass="10558">MLSSEIILRPIITEKSMLLAEQENKYTFSVDKRANKIQIKKAIEELFNVTVVKVNTMKTTPKKKRVGQYTGFKPAVAKAVVTLAEGSKIEIFNA</sequence>
<reference evidence="7 8" key="1">
    <citation type="submission" date="2020-02" db="EMBL/GenBank/DDBJ databases">
        <authorList>
            <person name="Zheng R.K."/>
            <person name="Sun C.M."/>
        </authorList>
    </citation>
    <scope>NUCLEOTIDE SEQUENCE [LARGE SCALE GENOMIC DNA]</scope>
    <source>
        <strain evidence="8">zrk13</strain>
    </source>
</reference>
<proteinExistence type="inferred from homology"/>
<evidence type="ECO:0000256" key="2">
    <source>
        <dbReference type="ARBA" id="ARBA00022730"/>
    </source>
</evidence>
<keyword evidence="4 6" id="KW-0689">Ribosomal protein</keyword>
<gene>
    <name evidence="6 7" type="primary">rplW</name>
    <name evidence="7" type="ORF">G4Z02_05275</name>
</gene>
<keyword evidence="8" id="KW-1185">Reference proteome</keyword>
<evidence type="ECO:0000313" key="7">
    <source>
        <dbReference type="EMBL" id="QMS85181.1"/>
    </source>
</evidence>
<evidence type="ECO:0000256" key="4">
    <source>
        <dbReference type="ARBA" id="ARBA00022980"/>
    </source>
</evidence>
<dbReference type="KEGG" id="xcl:G4Z02_05275"/>
<accession>A0A7L7KQT6</accession>
<protein>
    <recommendedName>
        <fullName evidence="6">Large ribosomal subunit protein uL23</fullName>
    </recommendedName>
</protein>
<comment type="function">
    <text evidence="6">One of the early assembly proteins it binds 23S rRNA. One of the proteins that surrounds the polypeptide exit tunnel on the outside of the ribosome. Forms the main docking site for trigger factor binding to the ribosome.</text>
</comment>
<dbReference type="InterPro" id="IPR012678">
    <property type="entry name" value="Ribosomal_uL23/eL15/eS24_sf"/>
</dbReference>
<keyword evidence="5 6" id="KW-0687">Ribonucleoprotein</keyword>
<dbReference type="InterPro" id="IPR013025">
    <property type="entry name" value="Ribosomal_uL23-like"/>
</dbReference>
<dbReference type="HAMAP" id="MF_01369_B">
    <property type="entry name" value="Ribosomal_uL23_B"/>
    <property type="match status" value="1"/>
</dbReference>
<keyword evidence="2 6" id="KW-0699">rRNA-binding</keyword>
<dbReference type="GO" id="GO:0019843">
    <property type="term" value="F:rRNA binding"/>
    <property type="evidence" value="ECO:0007669"/>
    <property type="project" value="UniProtKB-UniRule"/>
</dbReference>
<dbReference type="GO" id="GO:0006412">
    <property type="term" value="P:translation"/>
    <property type="evidence" value="ECO:0007669"/>
    <property type="project" value="UniProtKB-UniRule"/>
</dbReference>
<evidence type="ECO:0000256" key="1">
    <source>
        <dbReference type="ARBA" id="ARBA00006700"/>
    </source>
</evidence>
<comment type="similarity">
    <text evidence="1 6">Belongs to the universal ribosomal protein uL23 family.</text>
</comment>
<organism evidence="7 8">
    <name type="scientific">Candidatus Xianfuyuplasma coldseepsis</name>
    <dbReference type="NCBI Taxonomy" id="2782163"/>
    <lineage>
        <taxon>Bacteria</taxon>
        <taxon>Bacillati</taxon>
        <taxon>Mycoplasmatota</taxon>
        <taxon>Mollicutes</taxon>
        <taxon>Candidatus Izemoplasmatales</taxon>
        <taxon>Candidatus Izemoplasmataceae</taxon>
        <taxon>Candidatus Xianfuyuplasma</taxon>
    </lineage>
</organism>
<comment type="subunit">
    <text evidence="6">Part of the 50S ribosomal subunit. Contacts protein L29, and trigger factor when it is bound to the ribosome.</text>
</comment>
<dbReference type="PANTHER" id="PTHR11620">
    <property type="entry name" value="60S RIBOSOMAL PROTEIN L23A"/>
    <property type="match status" value="1"/>
</dbReference>
<dbReference type="GO" id="GO:0003735">
    <property type="term" value="F:structural constituent of ribosome"/>
    <property type="evidence" value="ECO:0007669"/>
    <property type="project" value="InterPro"/>
</dbReference>
<dbReference type="FunFam" id="3.30.70.330:FF:000001">
    <property type="entry name" value="50S ribosomal protein L23"/>
    <property type="match status" value="1"/>
</dbReference>
<dbReference type="AlphaFoldDB" id="A0A7L7KQT6"/>
<evidence type="ECO:0000256" key="5">
    <source>
        <dbReference type="ARBA" id="ARBA00023274"/>
    </source>
</evidence>
<dbReference type="Gene3D" id="3.30.70.330">
    <property type="match status" value="1"/>
</dbReference>
<name>A0A7L7KQT6_9MOLU</name>
<keyword evidence="3 6" id="KW-0694">RNA-binding</keyword>
<evidence type="ECO:0000313" key="8">
    <source>
        <dbReference type="Proteomes" id="UP000514720"/>
    </source>
</evidence>
<dbReference type="Pfam" id="PF00276">
    <property type="entry name" value="Ribosomal_L23"/>
    <property type="match status" value="1"/>
</dbReference>
<dbReference type="RefSeq" id="WP_258876958.1">
    <property type="nucleotide sequence ID" value="NZ_CP048914.1"/>
</dbReference>
<evidence type="ECO:0000256" key="6">
    <source>
        <dbReference type="HAMAP-Rule" id="MF_01369"/>
    </source>
</evidence>
<dbReference type="GO" id="GO:1990904">
    <property type="term" value="C:ribonucleoprotein complex"/>
    <property type="evidence" value="ECO:0007669"/>
    <property type="project" value="UniProtKB-KW"/>
</dbReference>
<dbReference type="InterPro" id="IPR012677">
    <property type="entry name" value="Nucleotide-bd_a/b_plait_sf"/>
</dbReference>
<dbReference type="EMBL" id="CP048914">
    <property type="protein sequence ID" value="QMS85181.1"/>
    <property type="molecule type" value="Genomic_DNA"/>
</dbReference>
<dbReference type="GO" id="GO:0005840">
    <property type="term" value="C:ribosome"/>
    <property type="evidence" value="ECO:0007669"/>
    <property type="project" value="UniProtKB-KW"/>
</dbReference>